<evidence type="ECO:0000313" key="3">
    <source>
        <dbReference type="Proteomes" id="UP000254919"/>
    </source>
</evidence>
<feature type="compositionally biased region" description="Low complexity" evidence="1">
    <location>
        <begin position="50"/>
        <end position="70"/>
    </location>
</feature>
<accession>A0A379PNW2</accession>
<protein>
    <submittedName>
        <fullName evidence="2">Uncharacterized protein</fullName>
    </submittedName>
</protein>
<evidence type="ECO:0000256" key="1">
    <source>
        <dbReference type="SAM" id="MobiDB-lite"/>
    </source>
</evidence>
<organism evidence="2 3">
    <name type="scientific">Roseomonas mucosa</name>
    <dbReference type="NCBI Taxonomy" id="207340"/>
    <lineage>
        <taxon>Bacteria</taxon>
        <taxon>Pseudomonadati</taxon>
        <taxon>Pseudomonadota</taxon>
        <taxon>Alphaproteobacteria</taxon>
        <taxon>Acetobacterales</taxon>
        <taxon>Roseomonadaceae</taxon>
        <taxon>Roseomonas</taxon>
    </lineage>
</organism>
<dbReference type="EMBL" id="UGVN01000003">
    <property type="protein sequence ID" value="SUE95521.1"/>
    <property type="molecule type" value="Genomic_DNA"/>
</dbReference>
<dbReference type="AlphaFoldDB" id="A0A379PNW2"/>
<reference evidence="2 3" key="1">
    <citation type="submission" date="2018-06" db="EMBL/GenBank/DDBJ databases">
        <authorList>
            <consortium name="Pathogen Informatics"/>
            <person name="Doyle S."/>
        </authorList>
    </citation>
    <scope>NUCLEOTIDE SEQUENCE [LARGE SCALE GENOMIC DNA]</scope>
    <source>
        <strain evidence="2 3">NCTC13291</strain>
    </source>
</reference>
<proteinExistence type="predicted"/>
<feature type="region of interest" description="Disordered" evidence="1">
    <location>
        <begin position="35"/>
        <end position="86"/>
    </location>
</feature>
<gene>
    <name evidence="2" type="ORF">NCTC13291_04409</name>
</gene>
<evidence type="ECO:0000313" key="2">
    <source>
        <dbReference type="EMBL" id="SUE95521.1"/>
    </source>
</evidence>
<dbReference type="RefSeq" id="WP_147292497.1">
    <property type="nucleotide sequence ID" value="NZ_AP031465.1"/>
</dbReference>
<sequence length="86" mass="9217">MKIELRKVAYVARVAMDRLSQLLCDCDNGVLSGAGLHGQPPLPSGWDALTSCSTHSSSSQRRPRPTGSSRATLPYTSGRPEYGEPS</sequence>
<name>A0A379PNW2_9PROT</name>
<dbReference type="Proteomes" id="UP000254919">
    <property type="component" value="Unassembled WGS sequence"/>
</dbReference>